<reference evidence="5" key="1">
    <citation type="submission" date="2017-02" db="UniProtKB">
        <authorList>
            <consortium name="WormBaseParasite"/>
        </authorList>
    </citation>
    <scope>IDENTIFICATION</scope>
</reference>
<evidence type="ECO:0000256" key="1">
    <source>
        <dbReference type="ARBA" id="ARBA00022605"/>
    </source>
</evidence>
<dbReference type="InterPro" id="IPR023943">
    <property type="entry name" value="Enolase-ppase_E1"/>
</dbReference>
<dbReference type="SUPFAM" id="SSF56784">
    <property type="entry name" value="HAD-like"/>
    <property type="match status" value="1"/>
</dbReference>
<dbReference type="PRINTS" id="PR00413">
    <property type="entry name" value="HADHALOGNASE"/>
</dbReference>
<dbReference type="SFLD" id="SFLDG01133">
    <property type="entry name" value="C1.5.4:_Enolase-phosphatase_Li"/>
    <property type="match status" value="1"/>
</dbReference>
<name>A0A0N4Z8W6_PARTI</name>
<organism evidence="4 5">
    <name type="scientific">Parastrongyloides trichosuri</name>
    <name type="common">Possum-specific nematode worm</name>
    <dbReference type="NCBI Taxonomy" id="131310"/>
    <lineage>
        <taxon>Eukaryota</taxon>
        <taxon>Metazoa</taxon>
        <taxon>Ecdysozoa</taxon>
        <taxon>Nematoda</taxon>
        <taxon>Chromadorea</taxon>
        <taxon>Rhabditida</taxon>
        <taxon>Tylenchina</taxon>
        <taxon>Panagrolaimomorpha</taxon>
        <taxon>Strongyloidoidea</taxon>
        <taxon>Strongyloididae</taxon>
        <taxon>Parastrongyloides</taxon>
    </lineage>
</organism>
<dbReference type="AlphaFoldDB" id="A0A0N4Z8W6"/>
<dbReference type="GO" id="GO:0019509">
    <property type="term" value="P:L-methionine salvage from methylthioadenosine"/>
    <property type="evidence" value="ECO:0007669"/>
    <property type="project" value="InterPro"/>
</dbReference>
<dbReference type="NCBIfam" id="TIGR01691">
    <property type="entry name" value="enolase-ppase"/>
    <property type="match status" value="1"/>
</dbReference>
<dbReference type="NCBIfam" id="TIGR01549">
    <property type="entry name" value="HAD-SF-IA-v1"/>
    <property type="match status" value="1"/>
</dbReference>
<dbReference type="FunFam" id="3.40.50.1000:FF:000079">
    <property type="entry name" value="Enolase-phosphatase E1"/>
    <property type="match status" value="1"/>
</dbReference>
<proteinExistence type="inferred from homology"/>
<dbReference type="SFLD" id="SFLDF00044">
    <property type="entry name" value="enolase-phosphatase"/>
    <property type="match status" value="1"/>
</dbReference>
<dbReference type="GO" id="GO:0043874">
    <property type="term" value="F:acireductone synthase activity"/>
    <property type="evidence" value="ECO:0007669"/>
    <property type="project" value="InterPro"/>
</dbReference>
<dbReference type="InterPro" id="IPR036412">
    <property type="entry name" value="HAD-like_sf"/>
</dbReference>
<keyword evidence="4" id="KW-1185">Reference proteome</keyword>
<dbReference type="PANTHER" id="PTHR20371:SF1">
    <property type="entry name" value="ENOLASE-PHOSPHATASE E1"/>
    <property type="match status" value="1"/>
</dbReference>
<dbReference type="SFLD" id="SFLDG01129">
    <property type="entry name" value="C1.5:_HAD__Beta-PGM__Phosphata"/>
    <property type="match status" value="1"/>
</dbReference>
<keyword evidence="2" id="KW-0378">Hydrolase</keyword>
<dbReference type="Pfam" id="PF00702">
    <property type="entry name" value="Hydrolase"/>
    <property type="match status" value="1"/>
</dbReference>
<protein>
    <submittedName>
        <fullName evidence="5">Enolase-phosphatase E1</fullName>
    </submittedName>
</protein>
<dbReference type="Gene3D" id="3.40.50.1000">
    <property type="entry name" value="HAD superfamily/HAD-like"/>
    <property type="match status" value="1"/>
</dbReference>
<evidence type="ECO:0000313" key="5">
    <source>
        <dbReference type="WBParaSite" id="PTRK_0000374900.1"/>
    </source>
</evidence>
<accession>A0A0N4Z8W6</accession>
<dbReference type="SFLD" id="SFLDS00003">
    <property type="entry name" value="Haloacid_Dehalogenase"/>
    <property type="match status" value="1"/>
</dbReference>
<evidence type="ECO:0000313" key="4">
    <source>
        <dbReference type="Proteomes" id="UP000038045"/>
    </source>
</evidence>
<dbReference type="InterPro" id="IPR023214">
    <property type="entry name" value="HAD_sf"/>
</dbReference>
<dbReference type="InterPro" id="IPR006439">
    <property type="entry name" value="HAD-SF_hydro_IA"/>
</dbReference>
<sequence>MFKAIITDIEGTTTSISFVKDILFPYSIENVEGYLKKVWNEETFINLKDELIKSSASKEYEKINLIKEPKTIDDVVFNVKKWIGNDIKVTPVKELQGLIWEEGYKNGSLKGHVYDDVVPALERFKDKGINLYVYSSGSVKAQKLLYQHTNKGDLTKYFDNYFDTNIGHKIDSTSYKKIADKIGVKPLEGLFLTDVAKEAIAAEGAGMKTILVVRPGNEPLIPGSCDHIQQIKSFDEIVC</sequence>
<dbReference type="CDD" id="cd01629">
    <property type="entry name" value="HAD_EP"/>
    <property type="match status" value="1"/>
</dbReference>
<dbReference type="Proteomes" id="UP000038045">
    <property type="component" value="Unplaced"/>
</dbReference>
<keyword evidence="1" id="KW-0028">Amino-acid biosynthesis</keyword>
<dbReference type="PANTHER" id="PTHR20371">
    <property type="entry name" value="ENOLASE-PHOSPHATASE E1"/>
    <property type="match status" value="1"/>
</dbReference>
<dbReference type="HAMAP" id="MF_01681">
    <property type="entry name" value="Salvage_MtnC"/>
    <property type="match status" value="1"/>
</dbReference>
<keyword evidence="3" id="KW-0486">Methionine biosynthesis</keyword>
<dbReference type="GO" id="GO:0000287">
    <property type="term" value="F:magnesium ion binding"/>
    <property type="evidence" value="ECO:0007669"/>
    <property type="project" value="InterPro"/>
</dbReference>
<evidence type="ECO:0000256" key="2">
    <source>
        <dbReference type="ARBA" id="ARBA00022801"/>
    </source>
</evidence>
<dbReference type="STRING" id="131310.A0A0N4Z8W6"/>
<dbReference type="WBParaSite" id="PTRK_0000374900.1">
    <property type="protein sequence ID" value="PTRK_0000374900.1"/>
    <property type="gene ID" value="PTRK_0000374900"/>
</dbReference>
<dbReference type="Gene3D" id="1.10.720.60">
    <property type="match status" value="1"/>
</dbReference>
<evidence type="ECO:0000256" key="3">
    <source>
        <dbReference type="ARBA" id="ARBA00023167"/>
    </source>
</evidence>